<proteinExistence type="predicted"/>
<dbReference type="Gene3D" id="2.60.40.1260">
    <property type="entry name" value="Lamin Tail domain"/>
    <property type="match status" value="1"/>
</dbReference>
<dbReference type="RefSeq" id="WP_013130973.1">
    <property type="nucleotide sequence ID" value="NC_014165.1"/>
</dbReference>
<dbReference type="PROSITE" id="PS51841">
    <property type="entry name" value="LTD"/>
    <property type="match status" value="1"/>
</dbReference>
<dbReference type="STRING" id="469371.Tbis_0715"/>
<keyword evidence="4" id="KW-1185">Reference proteome</keyword>
<keyword evidence="1" id="KW-0732">Signal</keyword>
<feature type="signal peptide" evidence="1">
    <location>
        <begin position="1"/>
        <end position="26"/>
    </location>
</feature>
<feature type="chain" id="PRO_5003090899" description="LTD domain-containing protein" evidence="1">
    <location>
        <begin position="27"/>
        <end position="149"/>
    </location>
</feature>
<dbReference type="InterPro" id="IPR001322">
    <property type="entry name" value="Lamin_tail_dom"/>
</dbReference>
<evidence type="ECO:0000256" key="1">
    <source>
        <dbReference type="SAM" id="SignalP"/>
    </source>
</evidence>
<gene>
    <name evidence="3" type="ordered locus">Tbis_0715</name>
</gene>
<evidence type="ECO:0000313" key="4">
    <source>
        <dbReference type="Proteomes" id="UP000006640"/>
    </source>
</evidence>
<accession>D6Y5U4</accession>
<dbReference type="InterPro" id="IPR036415">
    <property type="entry name" value="Lamin_tail_dom_sf"/>
</dbReference>
<evidence type="ECO:0000313" key="3">
    <source>
        <dbReference type="EMBL" id="ADG87440.1"/>
    </source>
</evidence>
<dbReference type="AlphaFoldDB" id="D6Y5U4"/>
<dbReference type="KEGG" id="tbi:Tbis_0715"/>
<dbReference type="EMBL" id="CP001874">
    <property type="protein sequence ID" value="ADG87440.1"/>
    <property type="molecule type" value="Genomic_DNA"/>
</dbReference>
<dbReference type="HOGENOM" id="CLU_116745_1_0_11"/>
<name>D6Y5U4_THEBD</name>
<evidence type="ECO:0000259" key="2">
    <source>
        <dbReference type="PROSITE" id="PS51841"/>
    </source>
</evidence>
<dbReference type="Proteomes" id="UP000006640">
    <property type="component" value="Chromosome"/>
</dbReference>
<dbReference type="eggNOG" id="COG1525">
    <property type="taxonomic scope" value="Bacteria"/>
</dbReference>
<feature type="domain" description="LTD" evidence="2">
    <location>
        <begin position="20"/>
        <end position="141"/>
    </location>
</feature>
<sequence>MRTVAISAVLAAAALAIPFTTAPAQAAAPKVRIVKIYYDSPGPDRGGNASLNGEYVVLKNFGTAAVSLKGWTIRDKNGFRYTFKAFTLKRGKTVTLRTGKGKDTATTVYWGRGWYVWNNDKDTAYLRDKAGRLVHSCSYNSSKADYKLC</sequence>
<reference evidence="3 4" key="1">
    <citation type="submission" date="2010-01" db="EMBL/GenBank/DDBJ databases">
        <title>The complete genome of Thermobispora bispora DSM 43833.</title>
        <authorList>
            <consortium name="US DOE Joint Genome Institute (JGI-PGF)"/>
            <person name="Lucas S."/>
            <person name="Copeland A."/>
            <person name="Lapidus A."/>
            <person name="Glavina del Rio T."/>
            <person name="Dalin E."/>
            <person name="Tice H."/>
            <person name="Bruce D."/>
            <person name="Goodwin L."/>
            <person name="Pitluck S."/>
            <person name="Kyrpides N."/>
            <person name="Mavromatis K."/>
            <person name="Ivanova N."/>
            <person name="Mikhailova N."/>
            <person name="Chertkov O."/>
            <person name="Brettin T."/>
            <person name="Detter J.C."/>
            <person name="Han C."/>
            <person name="Larimer F."/>
            <person name="Land M."/>
            <person name="Hauser L."/>
            <person name="Markowitz V."/>
            <person name="Cheng J.-F."/>
            <person name="Hugenholtz P."/>
            <person name="Woyke T."/>
            <person name="Wu D."/>
            <person name="Jando M."/>
            <person name="Schneider S."/>
            <person name="Klenk H.-P."/>
            <person name="Eisen J.A."/>
        </authorList>
    </citation>
    <scope>NUCLEOTIDE SEQUENCE [LARGE SCALE GENOMIC DNA]</scope>
    <source>
        <strain evidence="4">ATCC 19993 / DSM 43833 / CBS 139.67 / JCM 10125 / KCTC 9307 / NBRC 14880 / R51</strain>
    </source>
</reference>
<protein>
    <recommendedName>
        <fullName evidence="2">LTD domain-containing protein</fullName>
    </recommendedName>
</protein>
<dbReference type="SUPFAM" id="SSF74853">
    <property type="entry name" value="Lamin A/C globular tail domain"/>
    <property type="match status" value="1"/>
</dbReference>
<organism evidence="3 4">
    <name type="scientific">Thermobispora bispora (strain ATCC 19993 / DSM 43833 / CBS 139.67 / JCM 10125 / KCTC 9307 / NBRC 14880 / R51)</name>
    <dbReference type="NCBI Taxonomy" id="469371"/>
    <lineage>
        <taxon>Bacteria</taxon>
        <taxon>Bacillati</taxon>
        <taxon>Actinomycetota</taxon>
        <taxon>Actinomycetes</taxon>
        <taxon>Streptosporangiales</taxon>
        <taxon>Streptosporangiaceae</taxon>
        <taxon>Thermobispora</taxon>
    </lineage>
</organism>
<dbReference type="Pfam" id="PF00932">
    <property type="entry name" value="LTD"/>
    <property type="match status" value="1"/>
</dbReference>